<gene>
    <name evidence="1" type="ORF">WISP_59215</name>
</gene>
<keyword evidence="2" id="KW-1185">Reference proteome</keyword>
<organism evidence="1 2">
    <name type="scientific">Willisornis vidua</name>
    <name type="common">Xingu scale-backed antbird</name>
    <dbReference type="NCBI Taxonomy" id="1566151"/>
    <lineage>
        <taxon>Eukaryota</taxon>
        <taxon>Metazoa</taxon>
        <taxon>Chordata</taxon>
        <taxon>Craniata</taxon>
        <taxon>Vertebrata</taxon>
        <taxon>Euteleostomi</taxon>
        <taxon>Archelosauria</taxon>
        <taxon>Archosauria</taxon>
        <taxon>Dinosauria</taxon>
        <taxon>Saurischia</taxon>
        <taxon>Theropoda</taxon>
        <taxon>Coelurosauria</taxon>
        <taxon>Aves</taxon>
        <taxon>Neognathae</taxon>
        <taxon>Neoaves</taxon>
        <taxon>Telluraves</taxon>
        <taxon>Australaves</taxon>
        <taxon>Passeriformes</taxon>
        <taxon>Thamnophilidae</taxon>
        <taxon>Willisornis</taxon>
    </lineage>
</organism>
<evidence type="ECO:0000313" key="1">
    <source>
        <dbReference type="EMBL" id="KAJ7418414.1"/>
    </source>
</evidence>
<comment type="caution">
    <text evidence="1">The sequence shown here is derived from an EMBL/GenBank/DDBJ whole genome shotgun (WGS) entry which is preliminary data.</text>
</comment>
<evidence type="ECO:0000313" key="2">
    <source>
        <dbReference type="Proteomes" id="UP001145742"/>
    </source>
</evidence>
<dbReference type="EMBL" id="WHWB01033654">
    <property type="protein sequence ID" value="KAJ7418414.1"/>
    <property type="molecule type" value="Genomic_DNA"/>
</dbReference>
<name>A0ABQ9DG76_9PASS</name>
<sequence>MEGATAREERIVTVEEGAATGEGGVVTRDGAHLVGLEAHPKDTRGVPEGRKVTVRPSWDRKTYDDWCSDYIRKFPVEERRKTGGQRVSVSLRKDCFSLSKGNPPLEE</sequence>
<accession>A0ABQ9DG76</accession>
<proteinExistence type="predicted"/>
<dbReference type="Proteomes" id="UP001145742">
    <property type="component" value="Unassembled WGS sequence"/>
</dbReference>
<protein>
    <submittedName>
        <fullName evidence="1">Uncharacterized protein</fullName>
    </submittedName>
</protein>
<reference evidence="1" key="1">
    <citation type="submission" date="2019-10" db="EMBL/GenBank/DDBJ databases">
        <authorList>
            <person name="Soares A.E.R."/>
            <person name="Aleixo A."/>
            <person name="Schneider P."/>
            <person name="Miyaki C.Y."/>
            <person name="Schneider M.P."/>
            <person name="Mello C."/>
            <person name="Vasconcelos A.T.R."/>
        </authorList>
    </citation>
    <scope>NUCLEOTIDE SEQUENCE</scope>
    <source>
        <tissue evidence="1">Muscle</tissue>
    </source>
</reference>